<evidence type="ECO:0000259" key="6">
    <source>
        <dbReference type="PROSITE" id="PS50261"/>
    </source>
</evidence>
<dbReference type="Gene3D" id="1.20.1070.10">
    <property type="entry name" value="Rhodopsin 7-helix transmembrane proteins"/>
    <property type="match status" value="1"/>
</dbReference>
<evidence type="ECO:0000256" key="1">
    <source>
        <dbReference type="ARBA" id="ARBA00004141"/>
    </source>
</evidence>
<comment type="subcellular location">
    <subcellularLocation>
        <location evidence="1">Membrane</location>
        <topology evidence="1">Multi-pass membrane protein</topology>
    </subcellularLocation>
</comment>
<accession>A0ABN8ND17</accession>
<evidence type="ECO:0000313" key="7">
    <source>
        <dbReference type="EMBL" id="CAH3046868.1"/>
    </source>
</evidence>
<evidence type="ECO:0000256" key="5">
    <source>
        <dbReference type="SAM" id="Phobius"/>
    </source>
</evidence>
<evidence type="ECO:0000256" key="3">
    <source>
        <dbReference type="ARBA" id="ARBA00022989"/>
    </source>
</evidence>
<evidence type="ECO:0000256" key="4">
    <source>
        <dbReference type="ARBA" id="ARBA00023136"/>
    </source>
</evidence>
<sequence>YNNDSFIGVNKTVILCSNFSRNYTKIVKKPGDDQSATQEQSLTFTVITYVGFSLSIISLIFLLVTCFLFGELRTYPGKAVIHLSCAMIVMQSVYFASDPDVVSSTACAVLGALLHYSILAVFLWMGAIAHNTQKTFSNPNANPTNPLVIAQQKRWYIGYSVICWGLPIVAVGVCMALQLTDTGNVGYDVNKDGCQLSLPARIYAIAIPVSSLLLFNIVALIRTTFAIKHHGQGNTAAVTQRNLPIIVLKLTVLTGITWLLGFALAFYPTPYLEYPYVVINSFQGEYGIKGV</sequence>
<name>A0ABN8ND17_9CNID</name>
<protein>
    <recommendedName>
        <fullName evidence="6">G-protein coupled receptors family 2 profile 2 domain-containing protein</fullName>
    </recommendedName>
</protein>
<feature type="transmembrane region" description="Helical" evidence="5">
    <location>
        <begin position="102"/>
        <end position="124"/>
    </location>
</feature>
<feature type="transmembrane region" description="Helical" evidence="5">
    <location>
        <begin position="242"/>
        <end position="267"/>
    </location>
</feature>
<feature type="transmembrane region" description="Helical" evidence="5">
    <location>
        <begin position="46"/>
        <end position="70"/>
    </location>
</feature>
<proteinExistence type="predicted"/>
<feature type="non-terminal residue" evidence="7">
    <location>
        <position position="291"/>
    </location>
</feature>
<feature type="domain" description="G-protein coupled receptors family 2 profile 2" evidence="6">
    <location>
        <begin position="44"/>
        <end position="291"/>
    </location>
</feature>
<keyword evidence="8" id="KW-1185">Reference proteome</keyword>
<dbReference type="EMBL" id="CALNXK010000015">
    <property type="protein sequence ID" value="CAH3046868.1"/>
    <property type="molecule type" value="Genomic_DNA"/>
</dbReference>
<dbReference type="PANTHER" id="PTHR45902">
    <property type="entry name" value="LATROPHILIN RECEPTOR-LIKE PROTEIN A"/>
    <property type="match status" value="1"/>
</dbReference>
<feature type="transmembrane region" description="Helical" evidence="5">
    <location>
        <begin position="156"/>
        <end position="180"/>
    </location>
</feature>
<feature type="transmembrane region" description="Helical" evidence="5">
    <location>
        <begin position="200"/>
        <end position="221"/>
    </location>
</feature>
<dbReference type="InterPro" id="IPR000832">
    <property type="entry name" value="GPCR_2_secretin-like"/>
</dbReference>
<gene>
    <name evidence="7" type="ORF">PLOB_00009824</name>
</gene>
<dbReference type="InterPro" id="IPR053231">
    <property type="entry name" value="GPCR_LN-TM7"/>
</dbReference>
<dbReference type="CDD" id="cd15039">
    <property type="entry name" value="7tmB3_Methuselah-like"/>
    <property type="match status" value="1"/>
</dbReference>
<dbReference type="PRINTS" id="PR00249">
    <property type="entry name" value="GPCRSECRETIN"/>
</dbReference>
<keyword evidence="3 5" id="KW-1133">Transmembrane helix</keyword>
<evidence type="ECO:0000313" key="8">
    <source>
        <dbReference type="Proteomes" id="UP001159405"/>
    </source>
</evidence>
<comment type="caution">
    <text evidence="7">The sequence shown here is derived from an EMBL/GenBank/DDBJ whole genome shotgun (WGS) entry which is preliminary data.</text>
</comment>
<dbReference type="PANTHER" id="PTHR45902:SF4">
    <property type="entry name" value="G-PROTEIN COUPLED RECEPTORS FAMILY 2 PROFILE 2 DOMAIN-CONTAINING PROTEIN"/>
    <property type="match status" value="1"/>
</dbReference>
<keyword evidence="4 5" id="KW-0472">Membrane</keyword>
<reference evidence="7 8" key="1">
    <citation type="submission" date="2022-05" db="EMBL/GenBank/DDBJ databases">
        <authorList>
            <consortium name="Genoscope - CEA"/>
            <person name="William W."/>
        </authorList>
    </citation>
    <scope>NUCLEOTIDE SEQUENCE [LARGE SCALE GENOMIC DNA]</scope>
</reference>
<dbReference type="Proteomes" id="UP001159405">
    <property type="component" value="Unassembled WGS sequence"/>
</dbReference>
<dbReference type="PROSITE" id="PS50261">
    <property type="entry name" value="G_PROTEIN_RECEP_F2_4"/>
    <property type="match status" value="1"/>
</dbReference>
<dbReference type="Pfam" id="PF00002">
    <property type="entry name" value="7tm_2"/>
    <property type="match status" value="1"/>
</dbReference>
<organism evidence="7 8">
    <name type="scientific">Porites lobata</name>
    <dbReference type="NCBI Taxonomy" id="104759"/>
    <lineage>
        <taxon>Eukaryota</taxon>
        <taxon>Metazoa</taxon>
        <taxon>Cnidaria</taxon>
        <taxon>Anthozoa</taxon>
        <taxon>Hexacorallia</taxon>
        <taxon>Scleractinia</taxon>
        <taxon>Fungiina</taxon>
        <taxon>Poritidae</taxon>
        <taxon>Porites</taxon>
    </lineage>
</organism>
<feature type="non-terminal residue" evidence="7">
    <location>
        <position position="1"/>
    </location>
</feature>
<keyword evidence="2 5" id="KW-0812">Transmembrane</keyword>
<evidence type="ECO:0000256" key="2">
    <source>
        <dbReference type="ARBA" id="ARBA00022692"/>
    </source>
</evidence>
<dbReference type="InterPro" id="IPR017981">
    <property type="entry name" value="GPCR_2-like_7TM"/>
</dbReference>
<feature type="transmembrane region" description="Helical" evidence="5">
    <location>
        <begin position="79"/>
        <end position="96"/>
    </location>
</feature>